<dbReference type="Pfam" id="PF00082">
    <property type="entry name" value="Peptidase_S8"/>
    <property type="match status" value="1"/>
</dbReference>
<evidence type="ECO:0000256" key="5">
    <source>
        <dbReference type="PROSITE-ProRule" id="PRU01240"/>
    </source>
</evidence>
<dbReference type="InterPro" id="IPR000209">
    <property type="entry name" value="Peptidase_S8/S53_dom"/>
</dbReference>
<sequence length="122" mass="12290">MNDAVIAAADTGVKFAIAAGNEAQDTNNVSPGSTEHPNVYTVSATDSNDVFASFSNFGNPPVDCAAPGVSILSTWNDGGLNTISGTSMATPHVAGILLLGPAVFDGTANNDPDGFPDPICVH</sequence>
<dbReference type="EMBL" id="BKCL01000005">
    <property type="protein sequence ID" value="GEQ98260.1"/>
    <property type="molecule type" value="Genomic_DNA"/>
</dbReference>
<dbReference type="InterPro" id="IPR023828">
    <property type="entry name" value="Peptidase_S8_Ser-AS"/>
</dbReference>
<evidence type="ECO:0000256" key="4">
    <source>
        <dbReference type="ARBA" id="ARBA00022825"/>
    </source>
</evidence>
<organism evidence="7 8">
    <name type="scientific">Iodidimonas gelatinilytica</name>
    <dbReference type="NCBI Taxonomy" id="1236966"/>
    <lineage>
        <taxon>Bacteria</taxon>
        <taxon>Pseudomonadati</taxon>
        <taxon>Pseudomonadota</taxon>
        <taxon>Alphaproteobacteria</taxon>
        <taxon>Iodidimonadales</taxon>
        <taxon>Iodidimonadaceae</taxon>
        <taxon>Iodidimonas</taxon>
    </lineage>
</organism>
<dbReference type="SUPFAM" id="SSF52743">
    <property type="entry name" value="Subtilisin-like"/>
    <property type="match status" value="1"/>
</dbReference>
<dbReference type="Proteomes" id="UP000322084">
    <property type="component" value="Unassembled WGS sequence"/>
</dbReference>
<evidence type="ECO:0000256" key="3">
    <source>
        <dbReference type="ARBA" id="ARBA00022801"/>
    </source>
</evidence>
<evidence type="ECO:0000313" key="7">
    <source>
        <dbReference type="EMBL" id="GEQ98260.1"/>
    </source>
</evidence>
<comment type="caution">
    <text evidence="7">The sequence shown here is derived from an EMBL/GenBank/DDBJ whole genome shotgun (WGS) entry which is preliminary data.</text>
</comment>
<comment type="similarity">
    <text evidence="1 5">Belongs to the peptidase S8 family.</text>
</comment>
<dbReference type="GO" id="GO:0006508">
    <property type="term" value="P:proteolysis"/>
    <property type="evidence" value="ECO:0007669"/>
    <property type="project" value="UniProtKB-KW"/>
</dbReference>
<comment type="caution">
    <text evidence="5">Lacks conserved residue(s) required for the propagation of feature annotation.</text>
</comment>
<dbReference type="GO" id="GO:0005615">
    <property type="term" value="C:extracellular space"/>
    <property type="evidence" value="ECO:0007669"/>
    <property type="project" value="TreeGrafter"/>
</dbReference>
<dbReference type="GO" id="GO:0004252">
    <property type="term" value="F:serine-type endopeptidase activity"/>
    <property type="evidence" value="ECO:0007669"/>
    <property type="project" value="InterPro"/>
</dbReference>
<dbReference type="Gene3D" id="3.40.50.200">
    <property type="entry name" value="Peptidase S8/S53 domain"/>
    <property type="match status" value="1"/>
</dbReference>
<keyword evidence="3" id="KW-0378">Hydrolase</keyword>
<reference evidence="7 8" key="1">
    <citation type="submission" date="2019-09" db="EMBL/GenBank/DDBJ databases">
        <title>NBRP : Genome information of microbial organism related human and environment.</title>
        <authorList>
            <person name="Hattori M."/>
            <person name="Oshima K."/>
            <person name="Inaba H."/>
            <person name="Suda W."/>
            <person name="Sakamoto M."/>
            <person name="Iino T."/>
            <person name="Kitahara M."/>
            <person name="Oshida Y."/>
            <person name="Iida T."/>
            <person name="Kudo T."/>
            <person name="Itoh T."/>
            <person name="Ohkuma M."/>
        </authorList>
    </citation>
    <scope>NUCLEOTIDE SEQUENCE [LARGE SCALE GENOMIC DNA]</scope>
    <source>
        <strain evidence="7 8">Hi-2</strain>
    </source>
</reference>
<dbReference type="InterPro" id="IPR050131">
    <property type="entry name" value="Peptidase_S8_subtilisin-like"/>
</dbReference>
<feature type="domain" description="Peptidase S8/S53" evidence="6">
    <location>
        <begin position="8"/>
        <end position="99"/>
    </location>
</feature>
<name>A0A5A7MQA2_9PROT</name>
<dbReference type="PROSITE" id="PS51892">
    <property type="entry name" value="SUBTILASE"/>
    <property type="match status" value="1"/>
</dbReference>
<dbReference type="InterPro" id="IPR036852">
    <property type="entry name" value="Peptidase_S8/S53_dom_sf"/>
</dbReference>
<evidence type="ECO:0000256" key="1">
    <source>
        <dbReference type="ARBA" id="ARBA00011073"/>
    </source>
</evidence>
<dbReference type="PANTHER" id="PTHR43806">
    <property type="entry name" value="PEPTIDASE S8"/>
    <property type="match status" value="1"/>
</dbReference>
<proteinExistence type="inferred from homology"/>
<keyword evidence="2" id="KW-0645">Protease</keyword>
<evidence type="ECO:0000256" key="2">
    <source>
        <dbReference type="ARBA" id="ARBA00022670"/>
    </source>
</evidence>
<evidence type="ECO:0000313" key="8">
    <source>
        <dbReference type="Proteomes" id="UP000322084"/>
    </source>
</evidence>
<dbReference type="PROSITE" id="PS00138">
    <property type="entry name" value="SUBTILASE_SER"/>
    <property type="match status" value="1"/>
</dbReference>
<keyword evidence="4" id="KW-0720">Serine protease</keyword>
<accession>A0A5A7MQA2</accession>
<protein>
    <recommendedName>
        <fullName evidence="6">Peptidase S8/S53 domain-containing protein</fullName>
    </recommendedName>
</protein>
<evidence type="ECO:0000259" key="6">
    <source>
        <dbReference type="Pfam" id="PF00082"/>
    </source>
</evidence>
<dbReference type="PANTHER" id="PTHR43806:SF58">
    <property type="entry name" value="ALKALINE PROTEASE 1-RELATED"/>
    <property type="match status" value="1"/>
</dbReference>
<gene>
    <name evidence="7" type="ORF">JCM17844_18970</name>
</gene>
<dbReference type="AlphaFoldDB" id="A0A5A7MQA2"/>